<organism evidence="1 2">
    <name type="scientific">Trifolium medium</name>
    <dbReference type="NCBI Taxonomy" id="97028"/>
    <lineage>
        <taxon>Eukaryota</taxon>
        <taxon>Viridiplantae</taxon>
        <taxon>Streptophyta</taxon>
        <taxon>Embryophyta</taxon>
        <taxon>Tracheophyta</taxon>
        <taxon>Spermatophyta</taxon>
        <taxon>Magnoliopsida</taxon>
        <taxon>eudicotyledons</taxon>
        <taxon>Gunneridae</taxon>
        <taxon>Pentapetalae</taxon>
        <taxon>rosids</taxon>
        <taxon>fabids</taxon>
        <taxon>Fabales</taxon>
        <taxon>Fabaceae</taxon>
        <taxon>Papilionoideae</taxon>
        <taxon>50 kb inversion clade</taxon>
        <taxon>NPAAA clade</taxon>
        <taxon>Hologalegina</taxon>
        <taxon>IRL clade</taxon>
        <taxon>Trifolieae</taxon>
        <taxon>Trifolium</taxon>
    </lineage>
</organism>
<comment type="caution">
    <text evidence="1">The sequence shown here is derived from an EMBL/GenBank/DDBJ whole genome shotgun (WGS) entry which is preliminary data.</text>
</comment>
<dbReference type="Proteomes" id="UP000265520">
    <property type="component" value="Unassembled WGS sequence"/>
</dbReference>
<evidence type="ECO:0000313" key="1">
    <source>
        <dbReference type="EMBL" id="MCI85156.1"/>
    </source>
</evidence>
<reference evidence="1 2" key="1">
    <citation type="journal article" date="2018" name="Front. Plant Sci.">
        <title>Red Clover (Trifolium pratense) and Zigzag Clover (T. medium) - A Picture of Genomic Similarities and Differences.</title>
        <authorList>
            <person name="Dluhosova J."/>
            <person name="Istvanek J."/>
            <person name="Nedelnik J."/>
            <person name="Repkova J."/>
        </authorList>
    </citation>
    <scope>NUCLEOTIDE SEQUENCE [LARGE SCALE GENOMIC DNA]</scope>
    <source>
        <strain evidence="2">cv. 10/8</strain>
        <tissue evidence="1">Leaf</tissue>
    </source>
</reference>
<sequence length="32" mass="3589">DGLSAHYLPVLLLVRLLVEHWLINSAELGLFS</sequence>
<proteinExistence type="predicted"/>
<evidence type="ECO:0000313" key="2">
    <source>
        <dbReference type="Proteomes" id="UP000265520"/>
    </source>
</evidence>
<feature type="non-terminal residue" evidence="1">
    <location>
        <position position="1"/>
    </location>
</feature>
<protein>
    <submittedName>
        <fullName evidence="1">Uncharacterized protein</fullName>
    </submittedName>
</protein>
<dbReference type="EMBL" id="LXQA011108553">
    <property type="protein sequence ID" value="MCI85156.1"/>
    <property type="molecule type" value="Genomic_DNA"/>
</dbReference>
<keyword evidence="2" id="KW-1185">Reference proteome</keyword>
<accession>A0A392VA06</accession>
<dbReference type="AlphaFoldDB" id="A0A392VA06"/>
<name>A0A392VA06_9FABA</name>